<name>A0A645G771_9ZZZZ</name>
<dbReference type="AlphaFoldDB" id="A0A645G771"/>
<dbReference type="EMBL" id="VSSQ01069880">
    <property type="protein sequence ID" value="MPN21812.1"/>
    <property type="molecule type" value="Genomic_DNA"/>
</dbReference>
<sequence length="148" mass="17345">MFSYAEISLTAEKLHENLLLIELSSNLKTKELSQDRIGKISELREKVAEFNSREKVSETISDFYYKFQNGFLSFVKRKKEAAFKKGESQIVELVTKFEEDLEILKGLLEVTPNVEYSQNFDDQFYSDYEIIIDNTGEQELVYMKRIIS</sequence>
<comment type="caution">
    <text evidence="1">The sequence shown here is derived from an EMBL/GenBank/DDBJ whole genome shotgun (WGS) entry which is preliminary data.</text>
</comment>
<evidence type="ECO:0000313" key="1">
    <source>
        <dbReference type="EMBL" id="MPN21812.1"/>
    </source>
</evidence>
<organism evidence="1">
    <name type="scientific">bioreactor metagenome</name>
    <dbReference type="NCBI Taxonomy" id="1076179"/>
    <lineage>
        <taxon>unclassified sequences</taxon>
        <taxon>metagenomes</taxon>
        <taxon>ecological metagenomes</taxon>
    </lineage>
</organism>
<proteinExistence type="predicted"/>
<gene>
    <name evidence="1" type="ORF">SDC9_169194</name>
</gene>
<accession>A0A645G771</accession>
<protein>
    <submittedName>
        <fullName evidence="1">Uncharacterized protein</fullName>
    </submittedName>
</protein>
<reference evidence="1" key="1">
    <citation type="submission" date="2019-08" db="EMBL/GenBank/DDBJ databases">
        <authorList>
            <person name="Kucharzyk K."/>
            <person name="Murdoch R.W."/>
            <person name="Higgins S."/>
            <person name="Loffler F."/>
        </authorList>
    </citation>
    <scope>NUCLEOTIDE SEQUENCE</scope>
</reference>